<dbReference type="Pfam" id="PF01103">
    <property type="entry name" value="Omp85"/>
    <property type="match status" value="1"/>
</dbReference>
<reference evidence="8 9" key="1">
    <citation type="submission" date="2020-02" db="EMBL/GenBank/DDBJ databases">
        <title>Pelistega sp. NLN82 were isolated from wild rodents of the Hainan Island.</title>
        <authorList>
            <person name="Niu N."/>
            <person name="Zhou J."/>
        </authorList>
    </citation>
    <scope>NUCLEOTIDE SEQUENCE [LARGE SCALE GENOMIC DNA]</scope>
    <source>
        <strain evidence="8 9">NLN82</strain>
    </source>
</reference>
<dbReference type="GO" id="GO:0019867">
    <property type="term" value="C:outer membrane"/>
    <property type="evidence" value="ECO:0007669"/>
    <property type="project" value="InterPro"/>
</dbReference>
<evidence type="ECO:0000256" key="1">
    <source>
        <dbReference type="ARBA" id="ARBA00004370"/>
    </source>
</evidence>
<evidence type="ECO:0000259" key="7">
    <source>
        <dbReference type="Pfam" id="PF07244"/>
    </source>
</evidence>
<gene>
    <name evidence="8" type="ORF">F9B74_05410</name>
</gene>
<feature type="domain" description="Bacterial surface antigen (D15)" evidence="6">
    <location>
        <begin position="211"/>
        <end position="541"/>
    </location>
</feature>
<dbReference type="Pfam" id="PF07244">
    <property type="entry name" value="POTRA"/>
    <property type="match status" value="1"/>
</dbReference>
<comment type="caution">
    <text evidence="8">The sequence shown here is derived from an EMBL/GenBank/DDBJ whole genome shotgun (WGS) entry which is preliminary data.</text>
</comment>
<evidence type="ECO:0000313" key="9">
    <source>
        <dbReference type="Proteomes" id="UP000477651"/>
    </source>
</evidence>
<dbReference type="Gene3D" id="2.40.160.50">
    <property type="entry name" value="membrane protein fhac: a member of the omp85/tpsb transporter family"/>
    <property type="match status" value="1"/>
</dbReference>
<organism evidence="8 9">
    <name type="scientific">Pelistega ratti</name>
    <dbReference type="NCBI Taxonomy" id="2652177"/>
    <lineage>
        <taxon>Bacteria</taxon>
        <taxon>Pseudomonadati</taxon>
        <taxon>Pseudomonadota</taxon>
        <taxon>Betaproteobacteria</taxon>
        <taxon>Burkholderiales</taxon>
        <taxon>Alcaligenaceae</taxon>
        <taxon>Pelistega</taxon>
    </lineage>
</organism>
<evidence type="ECO:0000256" key="3">
    <source>
        <dbReference type="ARBA" id="ARBA00022729"/>
    </source>
</evidence>
<evidence type="ECO:0000256" key="4">
    <source>
        <dbReference type="ARBA" id="ARBA00023136"/>
    </source>
</evidence>
<keyword evidence="2" id="KW-1134">Transmembrane beta strand</keyword>
<accession>A0A6L9Y7I9</accession>
<keyword evidence="2" id="KW-0812">Transmembrane</keyword>
<dbReference type="PANTHER" id="PTHR12815:SF23">
    <property type="entry name" value="OUTER MEMBRANE PROTEIN ASSEMBLY FACTOR BAMA"/>
    <property type="match status" value="1"/>
</dbReference>
<dbReference type="PANTHER" id="PTHR12815">
    <property type="entry name" value="SORTING AND ASSEMBLY MACHINERY SAMM50 PROTEIN FAMILY MEMBER"/>
    <property type="match status" value="1"/>
</dbReference>
<evidence type="ECO:0000256" key="5">
    <source>
        <dbReference type="SAM" id="SignalP"/>
    </source>
</evidence>
<keyword evidence="4" id="KW-0472">Membrane</keyword>
<keyword evidence="9" id="KW-1185">Reference proteome</keyword>
<name>A0A6L9Y7I9_9BURK</name>
<evidence type="ECO:0000313" key="8">
    <source>
        <dbReference type="EMBL" id="NEN75764.1"/>
    </source>
</evidence>
<protein>
    <submittedName>
        <fullName evidence="8">BamA/TamA family outer membrane protein</fullName>
    </submittedName>
</protein>
<dbReference type="AlphaFoldDB" id="A0A6L9Y7I9"/>
<feature type="chain" id="PRO_5026778374" evidence="5">
    <location>
        <begin position="33"/>
        <end position="541"/>
    </location>
</feature>
<comment type="subcellular location">
    <subcellularLocation>
        <location evidence="1">Membrane</location>
    </subcellularLocation>
</comment>
<evidence type="ECO:0000256" key="2">
    <source>
        <dbReference type="ARBA" id="ARBA00022452"/>
    </source>
</evidence>
<feature type="domain" description="POTRA" evidence="7">
    <location>
        <begin position="104"/>
        <end position="183"/>
    </location>
</feature>
<evidence type="ECO:0000259" key="6">
    <source>
        <dbReference type="Pfam" id="PF01103"/>
    </source>
</evidence>
<sequence>MNKMNFYTFKYHLNRLVSTLGLMVVTSPMAFAFEPFIVKDVQLVGIYNSNAADIFAAVPAKVGSTFTVEDETETLQNLYATGLFDKIRMHYEKGVIVIKVDERPKIASISLDGMTVFSRAEIIQSVKEQGFGEGEFYHPMLLRGVIEAIRKAYSDKGDYGVDIHYVLTPKPDNYVDVKIYIKESERTKVSFGIGYSSTDKISGFARMSRENIFGTGTNLSLSAKASRYNRYATLIHTDPYWTASGISRSIYAYYNLDRPYNVKDYHRHYSYEVRNLGIGVDFTLPLSSTDNIILGATFEHSRVKLPKAGHPFSLTHRQFIQEYGSNTRSVMLDATWISDSRDSILAPRKGSLSTVSAKVSMGDLRYYLLSAEQQAFWSFGNGYTFAIKGQADWGRTYNQKRTFPVIKNLHAGGIGSVRGYDGFSLGPRDPVSGDYLGGSYRVVANMQLFLPFPIVKVDPSLRWFIFADAGKVGTNKNHLCTSGNASRGGIVKDPCGWRYSAGVGISWESPIGPLQLSYGAPIHAKPGDQKQQFQFQLGTTF</sequence>
<dbReference type="EMBL" id="JAAGYR010000008">
    <property type="protein sequence ID" value="NEN75764.1"/>
    <property type="molecule type" value="Genomic_DNA"/>
</dbReference>
<dbReference type="InterPro" id="IPR000184">
    <property type="entry name" value="Bac_surfAg_D15"/>
</dbReference>
<dbReference type="Gene3D" id="3.10.20.310">
    <property type="entry name" value="membrane protein fhac"/>
    <property type="match status" value="2"/>
</dbReference>
<dbReference type="InterPro" id="IPR010827">
    <property type="entry name" value="BamA/TamA_POTRA"/>
</dbReference>
<feature type="signal peptide" evidence="5">
    <location>
        <begin position="1"/>
        <end position="32"/>
    </location>
</feature>
<dbReference type="Proteomes" id="UP000477651">
    <property type="component" value="Unassembled WGS sequence"/>
</dbReference>
<dbReference type="InterPro" id="IPR039910">
    <property type="entry name" value="D15-like"/>
</dbReference>
<proteinExistence type="predicted"/>
<keyword evidence="3 5" id="KW-0732">Signal</keyword>